<organism evidence="1 2">
    <name type="scientific">Lujinxingia vulgaris</name>
    <dbReference type="NCBI Taxonomy" id="2600176"/>
    <lineage>
        <taxon>Bacteria</taxon>
        <taxon>Deltaproteobacteria</taxon>
        <taxon>Bradymonadales</taxon>
        <taxon>Lujinxingiaceae</taxon>
        <taxon>Lujinxingia</taxon>
    </lineage>
</organism>
<accession>A0A5C6WXZ6</accession>
<proteinExistence type="predicted"/>
<evidence type="ECO:0000313" key="1">
    <source>
        <dbReference type="EMBL" id="TXD34315.1"/>
    </source>
</evidence>
<dbReference type="RefSeq" id="WP_146975253.1">
    <property type="nucleotide sequence ID" value="NZ_VOSL01000055.1"/>
</dbReference>
<dbReference type="EMBL" id="VOSL01000055">
    <property type="protein sequence ID" value="TXD34315.1"/>
    <property type="molecule type" value="Genomic_DNA"/>
</dbReference>
<name>A0A5C6WXZ6_9DELT</name>
<protein>
    <submittedName>
        <fullName evidence="1">Uncharacterized protein</fullName>
    </submittedName>
</protein>
<sequence length="309" mass="32720">MTCSSFLLSSPGLLQRRRSPATCAILLTLFGVGCDRAEPAAEQVIETSQELTSPYQAPEDDVVADASSPLPFPSNDWSCDLASAERAQAWIDATRPASSDQTLRGINALSPTRQAPRILIGVSDGSLSLLRRDFEDDLGAAADALREAQAQQPDGEPATIAFRIDGPTSAERMNGVLRALRDELGESVLFVVPAPAPVERAAPPTDEALERAAASGHLANPQTCPAVDLLMERVATLPPAEGSAAVRDDLVDAWMTCECQPDLEALLARTVWPAAGRQPVSVGQLSTNALQTMVTDDPLAWTTLAGQLD</sequence>
<gene>
    <name evidence="1" type="ORF">FRC96_14025</name>
</gene>
<reference evidence="1 2" key="1">
    <citation type="submission" date="2019-08" db="EMBL/GenBank/DDBJ databases">
        <title>Bradymonadales sp. TMQ2.</title>
        <authorList>
            <person name="Liang Q."/>
        </authorList>
    </citation>
    <scope>NUCLEOTIDE SEQUENCE [LARGE SCALE GENOMIC DNA]</scope>
    <source>
        <strain evidence="1 2">TMQ2</strain>
    </source>
</reference>
<dbReference type="Proteomes" id="UP000321046">
    <property type="component" value="Unassembled WGS sequence"/>
</dbReference>
<dbReference type="OrthoDB" id="5505143at2"/>
<dbReference type="AlphaFoldDB" id="A0A5C6WXZ6"/>
<comment type="caution">
    <text evidence="1">The sequence shown here is derived from an EMBL/GenBank/DDBJ whole genome shotgun (WGS) entry which is preliminary data.</text>
</comment>
<evidence type="ECO:0000313" key="2">
    <source>
        <dbReference type="Proteomes" id="UP000321046"/>
    </source>
</evidence>